<dbReference type="EC" id="2.7.7.49" evidence="1"/>
<organism evidence="4 5">
    <name type="scientific">Pseudoatta argentina</name>
    <dbReference type="NCBI Taxonomy" id="621737"/>
    <lineage>
        <taxon>Eukaryota</taxon>
        <taxon>Metazoa</taxon>
        <taxon>Ecdysozoa</taxon>
        <taxon>Arthropoda</taxon>
        <taxon>Hexapoda</taxon>
        <taxon>Insecta</taxon>
        <taxon>Pterygota</taxon>
        <taxon>Neoptera</taxon>
        <taxon>Endopterygota</taxon>
        <taxon>Hymenoptera</taxon>
        <taxon>Apocrita</taxon>
        <taxon>Aculeata</taxon>
        <taxon>Formicoidea</taxon>
        <taxon>Formicidae</taxon>
        <taxon>Myrmicinae</taxon>
        <taxon>Pseudoatta</taxon>
    </lineage>
</organism>
<dbReference type="SUPFAM" id="SSF53098">
    <property type="entry name" value="Ribonuclease H-like"/>
    <property type="match status" value="1"/>
</dbReference>
<dbReference type="PANTHER" id="PTHR37984:SF5">
    <property type="entry name" value="PROTEIN NYNRIN-LIKE"/>
    <property type="match status" value="1"/>
</dbReference>
<dbReference type="GO" id="GO:0003964">
    <property type="term" value="F:RNA-directed DNA polymerase activity"/>
    <property type="evidence" value="ECO:0007669"/>
    <property type="project" value="UniProtKB-EC"/>
</dbReference>
<accession>A0A836F040</accession>
<dbReference type="PANTHER" id="PTHR37984">
    <property type="entry name" value="PROTEIN CBG26694"/>
    <property type="match status" value="1"/>
</dbReference>
<feature type="region of interest" description="Disordered" evidence="2">
    <location>
        <begin position="1"/>
        <end position="107"/>
    </location>
</feature>
<dbReference type="InterPro" id="IPR001584">
    <property type="entry name" value="Integrase_cat-core"/>
</dbReference>
<dbReference type="InterPro" id="IPR050951">
    <property type="entry name" value="Retrovirus_Pol_polyprotein"/>
</dbReference>
<dbReference type="Gene3D" id="3.30.420.10">
    <property type="entry name" value="Ribonuclease H-like superfamily/Ribonuclease H"/>
    <property type="match status" value="1"/>
</dbReference>
<gene>
    <name evidence="4" type="primary">Pol_35</name>
    <name evidence="4" type="ORF">G6Z78_0003041</name>
</gene>
<dbReference type="EMBL" id="JAANIA010000554">
    <property type="protein sequence ID" value="KAG5323688.1"/>
    <property type="molecule type" value="Genomic_DNA"/>
</dbReference>
<dbReference type="Pfam" id="PF17921">
    <property type="entry name" value="Integrase_H2C2"/>
    <property type="match status" value="1"/>
</dbReference>
<sequence length="618" mass="70161">MNLNADALSRNPAVASTDKNAITKTNNHKPLFPLARNENPTQHNRSSDPIPASTTHTKNNLLEQSHDIPEDEFSPANDDTLSESDTDSDESNEDNDPPLCHTPNAPHQQFNVREVRDSFITRKDSLIIFTTQTGEPCDLGARILAEQGRLPRIENAVPGRAKVINDKNRYIIVLIIQERTSELITRQTIIDAISALLSVINEIGLTSVSICKSDIDRVSWTKTRDIIDETFNNHGVKIAICTNEISIPPISDRLRILREYHDSAAGGHKGITKTYWRIKYRYYWPNMKADIQAYVQGCRDCQRKKLVRVKTRQPMILTDTPAVAFEKISMDIMGPLPETRSGNVYILTVQDLLSKYSLAIPLRQITAIDVANAFVNEIICVYGAPKALLTDQGTNFLSALMRAIARKFRIKQCKTTAYHPQSNGSVERSHHVLWEYLKQYVDKEREWDELLKLATFSYNTSVHESTKFSPHELVFGKTARIPTSDPVLPNDLSKTYTDYLTSLFDRLRDSQDAAKENLCQAKQRSKRYYDKKCNPQTFQRGNQVYLLAEPIKGKFADQYRGPYEILEVLKNNNVKLAVSKNRTRIVHCDKLKKLRYIGERGAHLLDDDAPHPGPSGRS</sequence>
<feature type="domain" description="Integrase catalytic" evidence="3">
    <location>
        <begin position="317"/>
        <end position="478"/>
    </location>
</feature>
<comment type="caution">
    <text evidence="4">The sequence shown here is derived from an EMBL/GenBank/DDBJ whole genome shotgun (WGS) entry which is preliminary data.</text>
</comment>
<feature type="compositionally biased region" description="Polar residues" evidence="2">
    <location>
        <begin position="52"/>
        <end position="63"/>
    </location>
</feature>
<dbReference type="Proteomes" id="UP000668214">
    <property type="component" value="Unassembled WGS sequence"/>
</dbReference>
<name>A0A836F040_9HYME</name>
<dbReference type="Pfam" id="PF00665">
    <property type="entry name" value="rve"/>
    <property type="match status" value="1"/>
</dbReference>
<evidence type="ECO:0000259" key="3">
    <source>
        <dbReference type="PROSITE" id="PS50994"/>
    </source>
</evidence>
<keyword evidence="5" id="KW-1185">Reference proteome</keyword>
<feature type="non-terminal residue" evidence="4">
    <location>
        <position position="618"/>
    </location>
</feature>
<evidence type="ECO:0000256" key="1">
    <source>
        <dbReference type="ARBA" id="ARBA00012493"/>
    </source>
</evidence>
<dbReference type="InterPro" id="IPR036397">
    <property type="entry name" value="RNaseH_sf"/>
</dbReference>
<dbReference type="PROSITE" id="PS50994">
    <property type="entry name" value="INTEGRASE"/>
    <property type="match status" value="1"/>
</dbReference>
<evidence type="ECO:0000313" key="4">
    <source>
        <dbReference type="EMBL" id="KAG5323688.1"/>
    </source>
</evidence>
<dbReference type="AlphaFoldDB" id="A0A836F040"/>
<feature type="compositionally biased region" description="Acidic residues" evidence="2">
    <location>
        <begin position="80"/>
        <end position="96"/>
    </location>
</feature>
<evidence type="ECO:0000313" key="5">
    <source>
        <dbReference type="Proteomes" id="UP000668214"/>
    </source>
</evidence>
<proteinExistence type="predicted"/>
<evidence type="ECO:0000256" key="2">
    <source>
        <dbReference type="SAM" id="MobiDB-lite"/>
    </source>
</evidence>
<dbReference type="GO" id="GO:0003676">
    <property type="term" value="F:nucleic acid binding"/>
    <property type="evidence" value="ECO:0007669"/>
    <property type="project" value="InterPro"/>
</dbReference>
<dbReference type="Gene3D" id="1.10.340.70">
    <property type="match status" value="1"/>
</dbReference>
<dbReference type="GO" id="GO:0015074">
    <property type="term" value="P:DNA integration"/>
    <property type="evidence" value="ECO:0007669"/>
    <property type="project" value="InterPro"/>
</dbReference>
<dbReference type="InterPro" id="IPR041588">
    <property type="entry name" value="Integrase_H2C2"/>
</dbReference>
<dbReference type="FunFam" id="1.10.340.70:FF:000001">
    <property type="entry name" value="Retrovirus-related Pol polyprotein from transposon gypsy-like Protein"/>
    <property type="match status" value="1"/>
</dbReference>
<reference evidence="4" key="1">
    <citation type="submission" date="2020-02" db="EMBL/GenBank/DDBJ databases">
        <title>Relaxed selection underlies rapid genomic changes in the transitions from sociality to social parasitism in ants.</title>
        <authorList>
            <person name="Bi X."/>
        </authorList>
    </citation>
    <scope>NUCLEOTIDE SEQUENCE</scope>
    <source>
        <strain evidence="4">BGI-DK2014c</strain>
        <tissue evidence="4">Whole body</tissue>
    </source>
</reference>
<dbReference type="FunFam" id="3.30.420.10:FF:000032">
    <property type="entry name" value="Retrovirus-related Pol polyprotein from transposon 297-like Protein"/>
    <property type="match status" value="1"/>
</dbReference>
<dbReference type="InterPro" id="IPR012337">
    <property type="entry name" value="RNaseH-like_sf"/>
</dbReference>
<feature type="non-terminal residue" evidence="4">
    <location>
        <position position="1"/>
    </location>
</feature>
<protein>
    <recommendedName>
        <fullName evidence="1">RNA-directed DNA polymerase</fullName>
        <ecNumber evidence="1">2.7.7.49</ecNumber>
    </recommendedName>
</protein>